<evidence type="ECO:0000313" key="3">
    <source>
        <dbReference type="Proteomes" id="UP000515908"/>
    </source>
</evidence>
<keyword evidence="1" id="KW-0802">TPR repeat</keyword>
<dbReference type="SMART" id="SM00028">
    <property type="entry name" value="TPR"/>
    <property type="match status" value="2"/>
</dbReference>
<dbReference type="VEuPathDB" id="TriTrypDB:ADEAN_000770800"/>
<dbReference type="AlphaFoldDB" id="A0A7G2CNS1"/>
<evidence type="ECO:0000313" key="2">
    <source>
        <dbReference type="EMBL" id="CAD2220193.1"/>
    </source>
</evidence>
<organism evidence="2 3">
    <name type="scientific">Angomonas deanei</name>
    <dbReference type="NCBI Taxonomy" id="59799"/>
    <lineage>
        <taxon>Eukaryota</taxon>
        <taxon>Discoba</taxon>
        <taxon>Euglenozoa</taxon>
        <taxon>Kinetoplastea</taxon>
        <taxon>Metakinetoplastina</taxon>
        <taxon>Trypanosomatida</taxon>
        <taxon>Trypanosomatidae</taxon>
        <taxon>Strigomonadinae</taxon>
        <taxon>Angomonas</taxon>
    </lineage>
</organism>
<dbReference type="InterPro" id="IPR019734">
    <property type="entry name" value="TPR_rpt"/>
</dbReference>
<dbReference type="Proteomes" id="UP000515908">
    <property type="component" value="Chromosome 16"/>
</dbReference>
<evidence type="ECO:0000256" key="1">
    <source>
        <dbReference type="PROSITE-ProRule" id="PRU00339"/>
    </source>
</evidence>
<dbReference type="SUPFAM" id="SSF48452">
    <property type="entry name" value="TPR-like"/>
    <property type="match status" value="2"/>
</dbReference>
<keyword evidence="3" id="KW-1185">Reference proteome</keyword>
<name>A0A7G2CNS1_9TRYP</name>
<accession>A0A7G2CNS1</accession>
<proteinExistence type="predicted"/>
<gene>
    <name evidence="2" type="ORF">ADEAN_000770800</name>
</gene>
<reference evidence="2 3" key="1">
    <citation type="submission" date="2020-08" db="EMBL/GenBank/DDBJ databases">
        <authorList>
            <person name="Newling K."/>
            <person name="Davey J."/>
            <person name="Forrester S."/>
        </authorList>
    </citation>
    <scope>NUCLEOTIDE SEQUENCE [LARGE SCALE GENOMIC DNA]</scope>
    <source>
        <strain evidence="3">Crithidia deanei Carvalho (ATCC PRA-265)</strain>
    </source>
</reference>
<dbReference type="Gene3D" id="1.25.40.10">
    <property type="entry name" value="Tetratricopeptide repeat domain"/>
    <property type="match status" value="1"/>
</dbReference>
<dbReference type="InterPro" id="IPR011990">
    <property type="entry name" value="TPR-like_helical_dom_sf"/>
</dbReference>
<protein>
    <recommendedName>
        <fullName evidence="4">Tetratricopeptide repeat</fullName>
    </recommendedName>
</protein>
<evidence type="ECO:0008006" key="4">
    <source>
        <dbReference type="Google" id="ProtNLM"/>
    </source>
</evidence>
<dbReference type="PROSITE" id="PS50005">
    <property type="entry name" value="TPR"/>
    <property type="match status" value="1"/>
</dbReference>
<sequence length="269" mass="29479">MVQQLLLSEMMTVKILEINEGTAAAIQAMEELIKKYQKTPEEIVALTDKKERAAYARAYLYLAELYLTHPSGVEELPAEQLTKAKEAAQLSTTVGKGVWERVHHAYNVLGDALEQSGDLQGAKEAYQSAVTLCPYYVECLERLIAVSEELSEGTPGQEEHLLLLEALLRAHPSADRLREKAFLLSELQGDEKALAFIAEQLTEGPPQQEMESVGEASSNTACVLLKAKAAILADSGRMKEALEAALQAKEADPDDAETAKLIEDIRNVL</sequence>
<feature type="repeat" description="TPR" evidence="1">
    <location>
        <begin position="103"/>
        <end position="136"/>
    </location>
</feature>
<dbReference type="EMBL" id="LR877160">
    <property type="protein sequence ID" value="CAD2220193.1"/>
    <property type="molecule type" value="Genomic_DNA"/>
</dbReference>